<dbReference type="EMBL" id="CM037614">
    <property type="protein sequence ID" value="KAH8017234.1"/>
    <property type="molecule type" value="Genomic_DNA"/>
</dbReference>
<organism evidence="1 2">
    <name type="scientific">Sphaerodactylus townsendi</name>
    <dbReference type="NCBI Taxonomy" id="933632"/>
    <lineage>
        <taxon>Eukaryota</taxon>
        <taxon>Metazoa</taxon>
        <taxon>Chordata</taxon>
        <taxon>Craniata</taxon>
        <taxon>Vertebrata</taxon>
        <taxon>Euteleostomi</taxon>
        <taxon>Lepidosauria</taxon>
        <taxon>Squamata</taxon>
        <taxon>Bifurcata</taxon>
        <taxon>Gekkota</taxon>
        <taxon>Sphaerodactylidae</taxon>
        <taxon>Sphaerodactylus</taxon>
    </lineage>
</organism>
<proteinExistence type="predicted"/>
<name>A0ACB8GDH0_9SAUR</name>
<comment type="caution">
    <text evidence="1">The sequence shown here is derived from an EMBL/GenBank/DDBJ whole genome shotgun (WGS) entry which is preliminary data.</text>
</comment>
<gene>
    <name evidence="1" type="ORF">K3G42_027441</name>
</gene>
<reference evidence="1" key="1">
    <citation type="submission" date="2021-08" db="EMBL/GenBank/DDBJ databases">
        <title>The first chromosome-level gecko genome reveals the dynamic sex chromosomes of Neotropical dwarf geckos (Sphaerodactylidae: Sphaerodactylus).</title>
        <authorList>
            <person name="Pinto B.J."/>
            <person name="Keating S.E."/>
            <person name="Gamble T."/>
        </authorList>
    </citation>
    <scope>NUCLEOTIDE SEQUENCE</scope>
    <source>
        <strain evidence="1">TG3544</strain>
    </source>
</reference>
<keyword evidence="2" id="KW-1185">Reference proteome</keyword>
<dbReference type="Proteomes" id="UP000827872">
    <property type="component" value="Linkage Group LG01"/>
</dbReference>
<evidence type="ECO:0000313" key="2">
    <source>
        <dbReference type="Proteomes" id="UP000827872"/>
    </source>
</evidence>
<evidence type="ECO:0000313" key="1">
    <source>
        <dbReference type="EMBL" id="KAH8017234.1"/>
    </source>
</evidence>
<sequence length="136" mass="15443">MLIKGLEALEKVKKQWEDGEVFPNDLQLNQILPDLSVKVFVDMADDNQKISSYSSKVFAAELIYRHLFNASSTVQLVTMISKAYHTSVTKELMKKLVLEKKTEFEKCLEMREVLPASGDAELCLKVLSLEEANKSM</sequence>
<protein>
    <submittedName>
        <fullName evidence="1">Uncharacterized protein</fullName>
    </submittedName>
</protein>
<accession>A0ACB8GDH0</accession>